<evidence type="ECO:0000313" key="2">
    <source>
        <dbReference type="EMBL" id="KAE8371073.1"/>
    </source>
</evidence>
<name>A0A5N7AMY9_9EURO</name>
<dbReference type="OrthoDB" id="4369211at2759"/>
<dbReference type="AlphaFoldDB" id="A0A5N7AMY9"/>
<feature type="compositionally biased region" description="Acidic residues" evidence="1">
    <location>
        <begin position="26"/>
        <end position="44"/>
    </location>
</feature>
<evidence type="ECO:0000256" key="1">
    <source>
        <dbReference type="SAM" id="MobiDB-lite"/>
    </source>
</evidence>
<feature type="compositionally biased region" description="Polar residues" evidence="1">
    <location>
        <begin position="449"/>
        <end position="462"/>
    </location>
</feature>
<feature type="compositionally biased region" description="Basic and acidic residues" evidence="1">
    <location>
        <begin position="399"/>
        <end position="413"/>
    </location>
</feature>
<sequence length="518" mass="59946">MGKRKKKTGAGGRKRKEDTPAPAAEPELEIESQEEAEPDADTDASGDMSLDNEPDKKPRRRRPPKGEEWVNDIKQSFIKDRGEEIAKEFRSKTPDVQKVTECIKELNLKIQTANQTHGASPDHGIIQPPDRYALDYNTWMQRAPQIVEGLDGWKMYYQLQNALHQFNTMYKLPETWNFPPEIARRVFGDKPDTLEEQNDPDTDSAVSYSEESESEDSESEAELEGIDALESRMRREYSALSQGKVLYWWPVGTGTQIFVRYGSKGAPIYRVRAGSSEPYNERRTEQVLSKTRGNAKTTITNSYNMREEVWKYTRKDVQDIIGVGWKVDGDDDATTNALSLIRPKQEVYPHTRVLVRWRGGQISLERRGFVRRIATGSSLNGDRMIYLKAKEMEEAYRGHAIESDDNQESSRDTDESDTDASYQSRRRTRVSRPRKTRRKERRHVRTESGSDTDSENSQSTVDSEQDRISKRYRRGKKTKPSKGTKDSKDEIRTLKEEIKRLKIKNHTQSKRRRRRRND</sequence>
<protein>
    <submittedName>
        <fullName evidence="2">Uncharacterized protein</fullName>
    </submittedName>
</protein>
<accession>A0A5N7AMY9</accession>
<keyword evidence="3" id="KW-1185">Reference proteome</keyword>
<feature type="compositionally biased region" description="Acidic residues" evidence="1">
    <location>
        <begin position="210"/>
        <end position="222"/>
    </location>
</feature>
<dbReference type="Proteomes" id="UP000326198">
    <property type="component" value="Unassembled WGS sequence"/>
</dbReference>
<feature type="compositionally biased region" description="Basic residues" evidence="1">
    <location>
        <begin position="470"/>
        <end position="482"/>
    </location>
</feature>
<proteinExistence type="predicted"/>
<feature type="region of interest" description="Disordered" evidence="1">
    <location>
        <begin position="191"/>
        <end position="222"/>
    </location>
</feature>
<reference evidence="2 3" key="1">
    <citation type="submission" date="2019-04" db="EMBL/GenBank/DDBJ databases">
        <title>Friends and foes A comparative genomics studyof 23 Aspergillus species from section Flavi.</title>
        <authorList>
            <consortium name="DOE Joint Genome Institute"/>
            <person name="Kjaerbolling I."/>
            <person name="Vesth T."/>
            <person name="Frisvad J.C."/>
            <person name="Nybo J.L."/>
            <person name="Theobald S."/>
            <person name="Kildgaard S."/>
            <person name="Isbrandt T."/>
            <person name="Kuo A."/>
            <person name="Sato A."/>
            <person name="Lyhne E.K."/>
            <person name="Kogle M.E."/>
            <person name="Wiebenga A."/>
            <person name="Kun R.S."/>
            <person name="Lubbers R.J."/>
            <person name="Makela M.R."/>
            <person name="Barry K."/>
            <person name="Chovatia M."/>
            <person name="Clum A."/>
            <person name="Daum C."/>
            <person name="Haridas S."/>
            <person name="He G."/>
            <person name="LaButti K."/>
            <person name="Lipzen A."/>
            <person name="Mondo S."/>
            <person name="Riley R."/>
            <person name="Salamov A."/>
            <person name="Simmons B.A."/>
            <person name="Magnuson J.K."/>
            <person name="Henrissat B."/>
            <person name="Mortensen U.H."/>
            <person name="Larsen T.O."/>
            <person name="Devries R.P."/>
            <person name="Grigoriev I.V."/>
            <person name="Machida M."/>
            <person name="Baker S.E."/>
            <person name="Andersen M.R."/>
        </authorList>
    </citation>
    <scope>NUCLEOTIDE SEQUENCE [LARGE SCALE GENOMIC DNA]</scope>
    <source>
        <strain evidence="2 3">IBT 29228</strain>
    </source>
</reference>
<feature type="region of interest" description="Disordered" evidence="1">
    <location>
        <begin position="1"/>
        <end position="73"/>
    </location>
</feature>
<dbReference type="EMBL" id="ML736488">
    <property type="protein sequence ID" value="KAE8371073.1"/>
    <property type="molecule type" value="Genomic_DNA"/>
</dbReference>
<feature type="compositionally biased region" description="Basic residues" evidence="1">
    <location>
        <begin position="1"/>
        <end position="14"/>
    </location>
</feature>
<feature type="compositionally biased region" description="Basic residues" evidence="1">
    <location>
        <begin position="424"/>
        <end position="444"/>
    </location>
</feature>
<organism evidence="2 3">
    <name type="scientific">Aspergillus bertholletiae</name>
    <dbReference type="NCBI Taxonomy" id="1226010"/>
    <lineage>
        <taxon>Eukaryota</taxon>
        <taxon>Fungi</taxon>
        <taxon>Dikarya</taxon>
        <taxon>Ascomycota</taxon>
        <taxon>Pezizomycotina</taxon>
        <taxon>Eurotiomycetes</taxon>
        <taxon>Eurotiomycetidae</taxon>
        <taxon>Eurotiales</taxon>
        <taxon>Aspergillaceae</taxon>
        <taxon>Aspergillus</taxon>
        <taxon>Aspergillus subgen. Circumdati</taxon>
    </lineage>
</organism>
<gene>
    <name evidence="2" type="ORF">BDV26DRAFT_149428</name>
</gene>
<feature type="region of interest" description="Disordered" evidence="1">
    <location>
        <begin position="399"/>
        <end position="518"/>
    </location>
</feature>
<feature type="compositionally biased region" description="Basic and acidic residues" evidence="1">
    <location>
        <begin position="483"/>
        <end position="500"/>
    </location>
</feature>
<feature type="compositionally biased region" description="Basic residues" evidence="1">
    <location>
        <begin position="501"/>
        <end position="518"/>
    </location>
</feature>
<evidence type="ECO:0000313" key="3">
    <source>
        <dbReference type="Proteomes" id="UP000326198"/>
    </source>
</evidence>